<dbReference type="Proteomes" id="UP000623467">
    <property type="component" value="Unassembled WGS sequence"/>
</dbReference>
<protein>
    <submittedName>
        <fullName evidence="1">Uncharacterized protein</fullName>
    </submittedName>
</protein>
<accession>A0A8H6YT94</accession>
<keyword evidence="2" id="KW-1185">Reference proteome</keyword>
<evidence type="ECO:0000313" key="2">
    <source>
        <dbReference type="Proteomes" id="UP000623467"/>
    </source>
</evidence>
<dbReference type="EMBL" id="JACAZH010000007">
    <property type="protein sequence ID" value="KAF7364462.1"/>
    <property type="molecule type" value="Genomic_DNA"/>
</dbReference>
<sequence>MHVDTSPSHLALRVCCALEIKDDPTMVDYGTTYNLQGWVCPSNRLGHTVAYMFLDLVRRHGGMPMQVTTDCGSETTILFGIINTLCVHNVPVERSWYRLQLDFGDTAVLKFIEGEANDWYNKNNPDNTVLDDALTFRNGLKMRLQRDKPGLSGMSREVAFTLPEKWGGRNCLLPISMDQVRKMKADLGGAALLEFTGVEFAQRAQVVLDSLQPIKLSLENGCAALNSSVTIGVVVNVCIGSEVILDG</sequence>
<gene>
    <name evidence="1" type="ORF">MSAN_01107600</name>
</gene>
<proteinExistence type="predicted"/>
<comment type="caution">
    <text evidence="1">The sequence shown here is derived from an EMBL/GenBank/DDBJ whole genome shotgun (WGS) entry which is preliminary data.</text>
</comment>
<organism evidence="1 2">
    <name type="scientific">Mycena sanguinolenta</name>
    <dbReference type="NCBI Taxonomy" id="230812"/>
    <lineage>
        <taxon>Eukaryota</taxon>
        <taxon>Fungi</taxon>
        <taxon>Dikarya</taxon>
        <taxon>Basidiomycota</taxon>
        <taxon>Agaricomycotina</taxon>
        <taxon>Agaricomycetes</taxon>
        <taxon>Agaricomycetidae</taxon>
        <taxon>Agaricales</taxon>
        <taxon>Marasmiineae</taxon>
        <taxon>Mycenaceae</taxon>
        <taxon>Mycena</taxon>
    </lineage>
</organism>
<dbReference type="OrthoDB" id="5392716at2759"/>
<dbReference type="AlphaFoldDB" id="A0A8H6YT94"/>
<name>A0A8H6YT94_9AGAR</name>
<evidence type="ECO:0000313" key="1">
    <source>
        <dbReference type="EMBL" id="KAF7364462.1"/>
    </source>
</evidence>
<reference evidence="1" key="1">
    <citation type="submission" date="2020-05" db="EMBL/GenBank/DDBJ databases">
        <title>Mycena genomes resolve the evolution of fungal bioluminescence.</title>
        <authorList>
            <person name="Tsai I.J."/>
        </authorList>
    </citation>
    <scope>NUCLEOTIDE SEQUENCE</scope>
    <source>
        <strain evidence="1">160909Yilan</strain>
    </source>
</reference>